<comment type="caution">
    <text evidence="1">The sequence shown here is derived from an EMBL/GenBank/DDBJ whole genome shotgun (WGS) entry which is preliminary data.</text>
</comment>
<dbReference type="RefSeq" id="WP_238315032.1">
    <property type="nucleotide sequence ID" value="NZ_BPQV01000021.1"/>
</dbReference>
<proteinExistence type="predicted"/>
<gene>
    <name evidence="1" type="ORF">LKMONMHP_4695</name>
</gene>
<evidence type="ECO:0000313" key="1">
    <source>
        <dbReference type="EMBL" id="GJE29809.1"/>
    </source>
</evidence>
<evidence type="ECO:0000313" key="2">
    <source>
        <dbReference type="Proteomes" id="UP001055156"/>
    </source>
</evidence>
<sequence length="141" mass="14671">MSLVRLPVPLADPLAARVLPWLRAACARPGCDLTAADLVRLCAVGEAQMIGIAVDGALAAVGVSQVRDDAAGRRSCWILAVGGAQAKAWRHTLRAIEAGAAALGCATVEFVGRSGWRRLLPDYRATPCAVGVHYSKILGDA</sequence>
<name>A0ABQ4TGC2_METOR</name>
<dbReference type="Proteomes" id="UP001055156">
    <property type="component" value="Unassembled WGS sequence"/>
</dbReference>
<reference evidence="1" key="1">
    <citation type="journal article" date="2021" name="Front. Microbiol.">
        <title>Comprehensive Comparative Genomics and Phenotyping of Methylobacterium Species.</title>
        <authorList>
            <person name="Alessa O."/>
            <person name="Ogura Y."/>
            <person name="Fujitani Y."/>
            <person name="Takami H."/>
            <person name="Hayashi T."/>
            <person name="Sahin N."/>
            <person name="Tani A."/>
        </authorList>
    </citation>
    <scope>NUCLEOTIDE SEQUENCE</scope>
    <source>
        <strain evidence="1">NBRC 15689</strain>
    </source>
</reference>
<dbReference type="EMBL" id="BPQV01000021">
    <property type="protein sequence ID" value="GJE29809.1"/>
    <property type="molecule type" value="Genomic_DNA"/>
</dbReference>
<accession>A0ABQ4TGC2</accession>
<reference evidence="1" key="2">
    <citation type="submission" date="2021-08" db="EMBL/GenBank/DDBJ databases">
        <authorList>
            <person name="Tani A."/>
            <person name="Ola A."/>
            <person name="Ogura Y."/>
            <person name="Katsura K."/>
            <person name="Hayashi T."/>
        </authorList>
    </citation>
    <scope>NUCLEOTIDE SEQUENCE</scope>
    <source>
        <strain evidence="1">NBRC 15689</strain>
    </source>
</reference>
<organism evidence="1 2">
    <name type="scientific">Methylobacterium organophilum</name>
    <dbReference type="NCBI Taxonomy" id="410"/>
    <lineage>
        <taxon>Bacteria</taxon>
        <taxon>Pseudomonadati</taxon>
        <taxon>Pseudomonadota</taxon>
        <taxon>Alphaproteobacteria</taxon>
        <taxon>Hyphomicrobiales</taxon>
        <taxon>Methylobacteriaceae</taxon>
        <taxon>Methylobacterium</taxon>
    </lineage>
</organism>
<protein>
    <recommendedName>
        <fullName evidence="3">GNAT family N-acetyltransferase</fullName>
    </recommendedName>
</protein>
<evidence type="ECO:0008006" key="3">
    <source>
        <dbReference type="Google" id="ProtNLM"/>
    </source>
</evidence>
<keyword evidence="2" id="KW-1185">Reference proteome</keyword>